<comment type="caution">
    <text evidence="1">The sequence shown here is derived from an EMBL/GenBank/DDBJ whole genome shotgun (WGS) entry which is preliminary data.</text>
</comment>
<name>A0A560JFH0_9PROT</name>
<protein>
    <recommendedName>
        <fullName evidence="3">DUF4263 domain-containing protein</fullName>
    </recommendedName>
</protein>
<sequence>MPRLFHKSEWFHELSPSALSESEFESLLIQNANIIRPGTSIVPYKKTVYAGERSARADLAVIADDYRKWTVVEVEMLRHDLHRHVIPQIDTLRNALYDRSHAEYLAAGNPKFDQDKLAQMLRGEPPEILVLVNKYDEEWAREIRRYGAHMMVFEIFRSPTSNRHIFAIDGNLPVLAQNILTELAFCLLPRLLTVKSPAALDFQHGERVMIFIDEQATYWERFDTATECYITPVHSMPIRPGQRYALVRDDKGNYSIRPLAAAGG</sequence>
<reference evidence="1 2" key="1">
    <citation type="submission" date="2019-06" db="EMBL/GenBank/DDBJ databases">
        <title>Genomic Encyclopedia of Type Strains, Phase IV (KMG-V): Genome sequencing to study the core and pangenomes of soil and plant-associated prokaryotes.</title>
        <authorList>
            <person name="Whitman W."/>
        </authorList>
    </citation>
    <scope>NUCLEOTIDE SEQUENCE [LARGE SCALE GENOMIC DNA]</scope>
    <source>
        <strain evidence="1 2">BR 12005</strain>
    </source>
</reference>
<dbReference type="AlphaFoldDB" id="A0A560JFH0"/>
<gene>
    <name evidence="1" type="ORF">FBZ87_10876</name>
</gene>
<dbReference type="EMBL" id="VITV01000008">
    <property type="protein sequence ID" value="TWB69786.1"/>
    <property type="molecule type" value="Genomic_DNA"/>
</dbReference>
<proteinExistence type="predicted"/>
<accession>A0A560JFH0</accession>
<dbReference type="Proteomes" id="UP000320516">
    <property type="component" value="Unassembled WGS sequence"/>
</dbReference>
<evidence type="ECO:0008006" key="3">
    <source>
        <dbReference type="Google" id="ProtNLM"/>
    </source>
</evidence>
<evidence type="ECO:0000313" key="1">
    <source>
        <dbReference type="EMBL" id="TWB69786.1"/>
    </source>
</evidence>
<dbReference type="RefSeq" id="WP_145612536.1">
    <property type="nucleotide sequence ID" value="NZ_VITV01000008.1"/>
</dbReference>
<organism evidence="1 2">
    <name type="scientific">Nitrospirillum amazonense</name>
    <dbReference type="NCBI Taxonomy" id="28077"/>
    <lineage>
        <taxon>Bacteria</taxon>
        <taxon>Pseudomonadati</taxon>
        <taxon>Pseudomonadota</taxon>
        <taxon>Alphaproteobacteria</taxon>
        <taxon>Rhodospirillales</taxon>
        <taxon>Azospirillaceae</taxon>
        <taxon>Nitrospirillum</taxon>
    </lineage>
</organism>
<evidence type="ECO:0000313" key="2">
    <source>
        <dbReference type="Proteomes" id="UP000320516"/>
    </source>
</evidence>